<keyword evidence="1" id="KW-0812">Transmembrane</keyword>
<dbReference type="Proteomes" id="UP000176501">
    <property type="component" value="Unassembled WGS sequence"/>
</dbReference>
<evidence type="ECO:0000313" key="3">
    <source>
        <dbReference type="Proteomes" id="UP000176501"/>
    </source>
</evidence>
<dbReference type="EMBL" id="MGFE01000016">
    <property type="protein sequence ID" value="OGL98751.1"/>
    <property type="molecule type" value="Genomic_DNA"/>
</dbReference>
<feature type="transmembrane region" description="Helical" evidence="1">
    <location>
        <begin position="38"/>
        <end position="60"/>
    </location>
</feature>
<accession>A0A1F7W7I1</accession>
<proteinExistence type="predicted"/>
<sequence length="109" mass="12299">MEPAETPDVPEHRYALRRALLNSTLFERNRFYVVWTRFFLQTTSIVAGGAVIAVLVVNVLTVEIDQQTRRSSVAGRAPVPIEIVSFTEKPEVRHVLEFASPSIQFATSR</sequence>
<reference evidence="2 3" key="1">
    <citation type="journal article" date="2016" name="Nat. Commun.">
        <title>Thousands of microbial genomes shed light on interconnected biogeochemical processes in an aquifer system.</title>
        <authorList>
            <person name="Anantharaman K."/>
            <person name="Brown C.T."/>
            <person name="Hug L.A."/>
            <person name="Sharon I."/>
            <person name="Castelle C.J."/>
            <person name="Probst A.J."/>
            <person name="Thomas B.C."/>
            <person name="Singh A."/>
            <person name="Wilkins M.J."/>
            <person name="Karaoz U."/>
            <person name="Brodie E.L."/>
            <person name="Williams K.H."/>
            <person name="Hubbard S.S."/>
            <person name="Banfield J.F."/>
        </authorList>
    </citation>
    <scope>NUCLEOTIDE SEQUENCE [LARGE SCALE GENOMIC DNA]</scope>
</reference>
<gene>
    <name evidence="2" type="ORF">A2304_01045</name>
</gene>
<keyword evidence="1" id="KW-1133">Transmembrane helix</keyword>
<organism evidence="2 3">
    <name type="scientific">Candidatus Uhrbacteria bacterium RIFOXYB2_FULL_57_15</name>
    <dbReference type="NCBI Taxonomy" id="1802422"/>
    <lineage>
        <taxon>Bacteria</taxon>
        <taxon>Candidatus Uhriibacteriota</taxon>
    </lineage>
</organism>
<evidence type="ECO:0000256" key="1">
    <source>
        <dbReference type="SAM" id="Phobius"/>
    </source>
</evidence>
<dbReference type="AlphaFoldDB" id="A0A1F7W7I1"/>
<keyword evidence="1" id="KW-0472">Membrane</keyword>
<name>A0A1F7W7I1_9BACT</name>
<comment type="caution">
    <text evidence="2">The sequence shown here is derived from an EMBL/GenBank/DDBJ whole genome shotgun (WGS) entry which is preliminary data.</text>
</comment>
<evidence type="ECO:0000313" key="2">
    <source>
        <dbReference type="EMBL" id="OGL98751.1"/>
    </source>
</evidence>
<protein>
    <submittedName>
        <fullName evidence="2">Uncharacterized protein</fullName>
    </submittedName>
</protein>